<accession>A0ABS8K2J2</accession>
<proteinExistence type="predicted"/>
<dbReference type="SUPFAM" id="SSF141452">
    <property type="entry name" value="Hcp1-like"/>
    <property type="match status" value="1"/>
</dbReference>
<dbReference type="RefSeq" id="WP_230512726.1">
    <property type="nucleotide sequence ID" value="NZ_JAJITD010000017.1"/>
</dbReference>
<dbReference type="InterPro" id="IPR036624">
    <property type="entry name" value="Hcp1-lik_sf"/>
</dbReference>
<evidence type="ECO:0000313" key="2">
    <source>
        <dbReference type="Proteomes" id="UP001431019"/>
    </source>
</evidence>
<dbReference type="Gene3D" id="2.30.110.20">
    <property type="entry name" value="Hcp1-like"/>
    <property type="match status" value="1"/>
</dbReference>
<comment type="caution">
    <text evidence="1">The sequence shown here is derived from an EMBL/GenBank/DDBJ whole genome shotgun (WGS) entry which is preliminary data.</text>
</comment>
<dbReference type="Proteomes" id="UP001431019">
    <property type="component" value="Unassembled WGS sequence"/>
</dbReference>
<dbReference type="EMBL" id="JAJITD010000017">
    <property type="protein sequence ID" value="MCC8396372.1"/>
    <property type="molecule type" value="Genomic_DNA"/>
</dbReference>
<dbReference type="InterPro" id="IPR008514">
    <property type="entry name" value="T6SS_Hcp"/>
</dbReference>
<dbReference type="Pfam" id="PF05638">
    <property type="entry name" value="T6SS_HCP"/>
    <property type="match status" value="1"/>
</dbReference>
<reference evidence="1 2" key="1">
    <citation type="submission" date="2021-11" db="EMBL/GenBank/DDBJ databases">
        <authorList>
            <person name="Oh E.-T."/>
            <person name="Kim S.-B."/>
        </authorList>
    </citation>
    <scope>NUCLEOTIDE SEQUENCE [LARGE SCALE GENOMIC DNA]</scope>
    <source>
        <strain evidence="1 2">MMS20-SJTR3</strain>
    </source>
</reference>
<gene>
    <name evidence="1" type="ORF">LJ656_27655</name>
</gene>
<organism evidence="1 2">
    <name type="scientific">Paraburkholderia sejongensis</name>
    <dbReference type="NCBI Taxonomy" id="2886946"/>
    <lineage>
        <taxon>Bacteria</taxon>
        <taxon>Pseudomonadati</taxon>
        <taxon>Pseudomonadota</taxon>
        <taxon>Betaproteobacteria</taxon>
        <taxon>Burkholderiales</taxon>
        <taxon>Burkholderiaceae</taxon>
        <taxon>Paraburkholderia</taxon>
    </lineage>
</organism>
<sequence length="157" mass="17510">MSDMFVKIDGIAGESKDEFHPNEIEVNSWRWKMEQLSSMLTGASPGAPKATIVDLQFVHQIDRSSPNLMRYCLTGRRIPTAVLTTRKAGGVPMDFLKITMENVVITSVEPIVFDNSYFEHVSMSFSRVKQEYKLQGGAGTSAGTVTASFDIKENREQ</sequence>
<name>A0ABS8K2J2_9BURK</name>
<dbReference type="InterPro" id="IPR053165">
    <property type="entry name" value="HSI-I_assembly_Hcp1"/>
</dbReference>
<keyword evidence="2" id="KW-1185">Reference proteome</keyword>
<protein>
    <submittedName>
        <fullName evidence="1">Type VI secretion system tube protein Hcp</fullName>
    </submittedName>
</protein>
<dbReference type="PANTHER" id="PTHR36152:SF5">
    <property type="entry name" value="PROTEIN HCP1"/>
    <property type="match status" value="1"/>
</dbReference>
<dbReference type="PANTHER" id="PTHR36152">
    <property type="entry name" value="CYTOPLASMIC PROTEIN-RELATED"/>
    <property type="match status" value="1"/>
</dbReference>
<evidence type="ECO:0000313" key="1">
    <source>
        <dbReference type="EMBL" id="MCC8396372.1"/>
    </source>
</evidence>